<gene>
    <name evidence="1" type="ORF">V2J18_09040</name>
</gene>
<accession>A0ABU8D367</accession>
<dbReference type="Proteomes" id="UP001387215">
    <property type="component" value="Unassembled WGS sequence"/>
</dbReference>
<keyword evidence="2" id="KW-1185">Reference proteome</keyword>
<proteinExistence type="predicted"/>
<comment type="caution">
    <text evidence="1">The sequence shown here is derived from an EMBL/GenBank/DDBJ whole genome shotgun (WGS) entry which is preliminary data.</text>
</comment>
<reference evidence="1 2" key="1">
    <citation type="submission" date="2024-02" db="EMBL/GenBank/DDBJ databases">
        <title>Lysobacter Genome Sequencing and Mining.</title>
        <authorList>
            <person name="Bierman J."/>
            <person name="Walker M.C."/>
        </authorList>
    </citation>
    <scope>NUCLEOTIDE SEQUENCE [LARGE SCALE GENOMIC DNA]</scope>
    <source>
        <strain evidence="1 2">PB6250</strain>
    </source>
</reference>
<protein>
    <submittedName>
        <fullName evidence="1">Uncharacterized protein</fullName>
    </submittedName>
</protein>
<dbReference type="EMBL" id="JBANDL010000002">
    <property type="protein sequence ID" value="MEI2454821.1"/>
    <property type="molecule type" value="Genomic_DNA"/>
</dbReference>
<dbReference type="RefSeq" id="WP_336131598.1">
    <property type="nucleotide sequence ID" value="NZ_JBANDL010000002.1"/>
</dbReference>
<evidence type="ECO:0000313" key="2">
    <source>
        <dbReference type="Proteomes" id="UP001387215"/>
    </source>
</evidence>
<name>A0ABU8D367_9GAMM</name>
<sequence>MNLHWKDLETDGGQWFGLALQCRMDDGRHRKPPLHLESGDNGRIRLVQECAGSDESVVRFWATLLSDYEGVYWLRGADEAPAPVPASTLDSAIVERHAALPQAQRLPGWSRVFAQALAEGPASFLYPGLWVLMAMRPKPGTWTFETEPLRRAQASWWLEDARDALREDPLFFIDWWHGRYPLLNLRAPAAVDDGRLKWWRKKAREEALPPVLLWYLSCLNGYVIVDGHLRLQAALLEDRPPSFLVAYSAYEQAVRPDPAAQRAILDSYERHARELALRLPQRRPIGTDSINATLIAAFDDRPLLLPRSYGWATRRPEAQWLDEVRARLAAIGRSEAMDEFAAR</sequence>
<evidence type="ECO:0000313" key="1">
    <source>
        <dbReference type="EMBL" id="MEI2454821.1"/>
    </source>
</evidence>
<organism evidence="1 2">
    <name type="scientific">Lysobacter firmicutimachus</name>
    <dbReference type="NCBI Taxonomy" id="1792846"/>
    <lineage>
        <taxon>Bacteria</taxon>
        <taxon>Pseudomonadati</taxon>
        <taxon>Pseudomonadota</taxon>
        <taxon>Gammaproteobacteria</taxon>
        <taxon>Lysobacterales</taxon>
        <taxon>Lysobacteraceae</taxon>
        <taxon>Lysobacter</taxon>
    </lineage>
</organism>